<name>A0AAQ3TS27_PASNO</name>
<feature type="domain" description="F-box" evidence="1">
    <location>
        <begin position="8"/>
        <end position="49"/>
    </location>
</feature>
<dbReference type="Gene3D" id="1.20.1280.50">
    <property type="match status" value="1"/>
</dbReference>
<organism evidence="2 3">
    <name type="scientific">Paspalum notatum var. saurae</name>
    <dbReference type="NCBI Taxonomy" id="547442"/>
    <lineage>
        <taxon>Eukaryota</taxon>
        <taxon>Viridiplantae</taxon>
        <taxon>Streptophyta</taxon>
        <taxon>Embryophyta</taxon>
        <taxon>Tracheophyta</taxon>
        <taxon>Spermatophyta</taxon>
        <taxon>Magnoliopsida</taxon>
        <taxon>Liliopsida</taxon>
        <taxon>Poales</taxon>
        <taxon>Poaceae</taxon>
        <taxon>PACMAD clade</taxon>
        <taxon>Panicoideae</taxon>
        <taxon>Andropogonodae</taxon>
        <taxon>Paspaleae</taxon>
        <taxon>Paspalinae</taxon>
        <taxon>Paspalum</taxon>
    </lineage>
</organism>
<dbReference type="Proteomes" id="UP001341281">
    <property type="component" value="Chromosome 05"/>
</dbReference>
<sequence>MAPPRPPLPEEFVEEILVRFPPDDPASLVRAALVCKLWRRLILSPAFCRTYSELHRAAAPVLGVLCQAELDPDDCRSMAMAQFVPATSFYRPAVAVHYGCRVIDARHGRVLLQRVPPWPPSNFTSSIDLFVWDPVRNERRHLPGLPWHIDPYPCDWRAAVMCAAGGRRCRRDHHLDCAPSSFLVVLVMLDEDKMFSRTYASEAGAWTETQVASTKYHSRLKGYYVLGSGVLVADALHFMVHQPLNEHILSIGVLRYDLLAAPAAPQLSAIRLPLSRAAHGDEHLLVPMEDGRLGLASMDKAKLCLYWPTDKDAEQPPAADSDRFVLGRVIYLEKLLSVESYLTDFNFADAIGVLFIRTSDGGLSAVDIKSGHVRRLPGCYMDCDHVVPILA</sequence>
<dbReference type="AlphaFoldDB" id="A0AAQ3TS27"/>
<gene>
    <name evidence="2" type="ORF">U9M48_025187</name>
</gene>
<reference evidence="2 3" key="1">
    <citation type="submission" date="2024-02" db="EMBL/GenBank/DDBJ databases">
        <title>High-quality chromosome-scale genome assembly of Pensacola bahiagrass (Paspalum notatum Flugge var. saurae).</title>
        <authorList>
            <person name="Vega J.M."/>
            <person name="Podio M."/>
            <person name="Orjuela J."/>
            <person name="Siena L.A."/>
            <person name="Pessino S.C."/>
            <person name="Combes M.C."/>
            <person name="Mariac C."/>
            <person name="Albertini E."/>
            <person name="Pupilli F."/>
            <person name="Ortiz J.P.A."/>
            <person name="Leblanc O."/>
        </authorList>
    </citation>
    <scope>NUCLEOTIDE SEQUENCE [LARGE SCALE GENOMIC DNA]</scope>
    <source>
        <strain evidence="2">R1</strain>
        <tissue evidence="2">Leaf</tissue>
    </source>
</reference>
<protein>
    <recommendedName>
        <fullName evidence="1">F-box domain-containing protein</fullName>
    </recommendedName>
</protein>
<proteinExistence type="predicted"/>
<dbReference type="SUPFAM" id="SSF81383">
    <property type="entry name" value="F-box domain"/>
    <property type="match status" value="1"/>
</dbReference>
<accession>A0AAQ3TS27</accession>
<evidence type="ECO:0000313" key="2">
    <source>
        <dbReference type="EMBL" id="WVZ77304.1"/>
    </source>
</evidence>
<evidence type="ECO:0000313" key="3">
    <source>
        <dbReference type="Proteomes" id="UP001341281"/>
    </source>
</evidence>
<dbReference type="InterPro" id="IPR036047">
    <property type="entry name" value="F-box-like_dom_sf"/>
</dbReference>
<dbReference type="Pfam" id="PF00646">
    <property type="entry name" value="F-box"/>
    <property type="match status" value="1"/>
</dbReference>
<dbReference type="PANTHER" id="PTHR32133">
    <property type="entry name" value="OS07G0120400 PROTEIN"/>
    <property type="match status" value="1"/>
</dbReference>
<keyword evidence="3" id="KW-1185">Reference proteome</keyword>
<dbReference type="InterPro" id="IPR001810">
    <property type="entry name" value="F-box_dom"/>
</dbReference>
<dbReference type="PANTHER" id="PTHR32133:SF386">
    <property type="entry name" value="F-BOX DOMAIN-CONTAINING PROTEIN"/>
    <property type="match status" value="1"/>
</dbReference>
<evidence type="ECO:0000259" key="1">
    <source>
        <dbReference type="Pfam" id="PF00646"/>
    </source>
</evidence>
<dbReference type="EMBL" id="CP144749">
    <property type="protein sequence ID" value="WVZ77304.1"/>
    <property type="molecule type" value="Genomic_DNA"/>
</dbReference>